<organism evidence="1 2">
    <name type="scientific">Agrobacterium tumefaciens str. B6</name>
    <dbReference type="NCBI Taxonomy" id="1183423"/>
    <lineage>
        <taxon>Bacteria</taxon>
        <taxon>Pseudomonadati</taxon>
        <taxon>Pseudomonadota</taxon>
        <taxon>Alphaproteobacteria</taxon>
        <taxon>Hyphomicrobiales</taxon>
        <taxon>Rhizobiaceae</taxon>
        <taxon>Rhizobium/Agrobacterium group</taxon>
        <taxon>Agrobacterium</taxon>
        <taxon>Agrobacterium tumefaciens complex</taxon>
    </lineage>
</organism>
<gene>
    <name evidence="1" type="ORF">AGR4A_pTi0179</name>
</gene>
<accession>A0A822VDD9</accession>
<reference evidence="1 2" key="1">
    <citation type="submission" date="2016-01" db="EMBL/GenBank/DDBJ databases">
        <authorList>
            <person name="Regsiter A."/>
            <person name="william w."/>
        </authorList>
    </citation>
    <scope>NUCLEOTIDE SEQUENCE [LARGE SCALE GENOMIC DNA]</scope>
    <source>
        <strain evidence="1 2">B6</strain>
    </source>
</reference>
<name>A0A822VDD9_AGRTU</name>
<dbReference type="Proteomes" id="UP000192074">
    <property type="component" value="Unassembled WGS sequence"/>
</dbReference>
<proteinExistence type="predicted"/>
<evidence type="ECO:0000313" key="2">
    <source>
        <dbReference type="Proteomes" id="UP000192074"/>
    </source>
</evidence>
<evidence type="ECO:0000313" key="1">
    <source>
        <dbReference type="EMBL" id="CVI25581.1"/>
    </source>
</evidence>
<sequence>MNSHYATTEPVLLTPDGVSLPLTFQPGRLNLKFGEARGGKSRGTSTP</sequence>
<dbReference type="EMBL" id="FCNL01000043">
    <property type="protein sequence ID" value="CVI25581.1"/>
    <property type="molecule type" value="Genomic_DNA"/>
</dbReference>
<protein>
    <submittedName>
        <fullName evidence="1">Uncharacterized protein</fullName>
    </submittedName>
</protein>
<comment type="caution">
    <text evidence="1">The sequence shown here is derived from an EMBL/GenBank/DDBJ whole genome shotgun (WGS) entry which is preliminary data.</text>
</comment>
<dbReference type="AlphaFoldDB" id="A0A822VDD9"/>